<keyword evidence="2" id="KW-0808">Transferase</keyword>
<dbReference type="FunFam" id="3.40.30.10:FF:000014">
    <property type="entry name" value="Tau class glutathione S-transferase"/>
    <property type="match status" value="1"/>
</dbReference>
<comment type="similarity">
    <text evidence="4">Belongs to the GST superfamily.</text>
</comment>
<protein>
    <recommendedName>
        <fullName evidence="1">glutathione transferase</fullName>
        <ecNumber evidence="1">2.5.1.18</ecNumber>
    </recommendedName>
</protein>
<evidence type="ECO:0000256" key="1">
    <source>
        <dbReference type="ARBA" id="ARBA00012452"/>
    </source>
</evidence>
<dbReference type="CDD" id="cd03058">
    <property type="entry name" value="GST_N_Tau"/>
    <property type="match status" value="1"/>
</dbReference>
<dbReference type="PANTHER" id="PTHR11260:SF695">
    <property type="entry name" value="GLUTATHIONE TRANSFERASE"/>
    <property type="match status" value="1"/>
</dbReference>
<dbReference type="InterPro" id="IPR036282">
    <property type="entry name" value="Glutathione-S-Trfase_C_sf"/>
</dbReference>
<dbReference type="GO" id="GO:0006749">
    <property type="term" value="P:glutathione metabolic process"/>
    <property type="evidence" value="ECO:0007669"/>
    <property type="project" value="InterPro"/>
</dbReference>
<dbReference type="GO" id="GO:0004364">
    <property type="term" value="F:glutathione transferase activity"/>
    <property type="evidence" value="ECO:0007669"/>
    <property type="project" value="UniProtKB-EC"/>
</dbReference>
<dbReference type="InterPro" id="IPR040079">
    <property type="entry name" value="Glutathione_S-Trfase"/>
</dbReference>
<evidence type="ECO:0000259" key="6">
    <source>
        <dbReference type="PROSITE" id="PS50405"/>
    </source>
</evidence>
<comment type="caution">
    <text evidence="7">The sequence shown here is derived from an EMBL/GenBank/DDBJ whole genome shotgun (WGS) entry which is preliminary data.</text>
</comment>
<evidence type="ECO:0000259" key="5">
    <source>
        <dbReference type="PROSITE" id="PS50404"/>
    </source>
</evidence>
<evidence type="ECO:0000256" key="2">
    <source>
        <dbReference type="ARBA" id="ARBA00022679"/>
    </source>
</evidence>
<proteinExistence type="inferred from homology"/>
<dbReference type="PROSITE" id="PS50405">
    <property type="entry name" value="GST_CTER"/>
    <property type="match status" value="1"/>
</dbReference>
<dbReference type="AlphaFoldDB" id="A0AAD8L134"/>
<dbReference type="SFLD" id="SFLDG01152">
    <property type="entry name" value="Main.3:_Omega-_and_Tau-like"/>
    <property type="match status" value="1"/>
</dbReference>
<dbReference type="GO" id="GO:0005737">
    <property type="term" value="C:cytoplasm"/>
    <property type="evidence" value="ECO:0007669"/>
    <property type="project" value="TreeGrafter"/>
</dbReference>
<dbReference type="SUPFAM" id="SSF47616">
    <property type="entry name" value="GST C-terminal domain-like"/>
    <property type="match status" value="1"/>
</dbReference>
<dbReference type="SUPFAM" id="SSF52833">
    <property type="entry name" value="Thioredoxin-like"/>
    <property type="match status" value="1"/>
</dbReference>
<dbReference type="InterPro" id="IPR045073">
    <property type="entry name" value="Omega/Tau-like"/>
</dbReference>
<evidence type="ECO:0000313" key="7">
    <source>
        <dbReference type="EMBL" id="KAK1432279.1"/>
    </source>
</evidence>
<evidence type="ECO:0000313" key="8">
    <source>
        <dbReference type="Proteomes" id="UP001229421"/>
    </source>
</evidence>
<dbReference type="Pfam" id="PF00043">
    <property type="entry name" value="GST_C"/>
    <property type="match status" value="1"/>
</dbReference>
<dbReference type="EC" id="2.5.1.18" evidence="1"/>
<dbReference type="PROSITE" id="PS50404">
    <property type="entry name" value="GST_NTER"/>
    <property type="match status" value="1"/>
</dbReference>
<dbReference type="InterPro" id="IPR036249">
    <property type="entry name" value="Thioredoxin-like_sf"/>
</dbReference>
<organism evidence="7 8">
    <name type="scientific">Tagetes erecta</name>
    <name type="common">African marigold</name>
    <dbReference type="NCBI Taxonomy" id="13708"/>
    <lineage>
        <taxon>Eukaryota</taxon>
        <taxon>Viridiplantae</taxon>
        <taxon>Streptophyta</taxon>
        <taxon>Embryophyta</taxon>
        <taxon>Tracheophyta</taxon>
        <taxon>Spermatophyta</taxon>
        <taxon>Magnoliopsida</taxon>
        <taxon>eudicotyledons</taxon>
        <taxon>Gunneridae</taxon>
        <taxon>Pentapetalae</taxon>
        <taxon>asterids</taxon>
        <taxon>campanulids</taxon>
        <taxon>Asterales</taxon>
        <taxon>Asteraceae</taxon>
        <taxon>Asteroideae</taxon>
        <taxon>Heliantheae alliance</taxon>
        <taxon>Tageteae</taxon>
        <taxon>Tagetes</taxon>
    </lineage>
</organism>
<dbReference type="Gene3D" id="3.40.30.10">
    <property type="entry name" value="Glutaredoxin"/>
    <property type="match status" value="1"/>
</dbReference>
<evidence type="ECO:0000256" key="3">
    <source>
        <dbReference type="ARBA" id="ARBA00047960"/>
    </source>
</evidence>
<dbReference type="PANTHER" id="PTHR11260">
    <property type="entry name" value="GLUTATHIONE S-TRANSFERASE, GST, SUPERFAMILY, GST DOMAIN CONTAINING"/>
    <property type="match status" value="1"/>
</dbReference>
<feature type="domain" description="GST N-terminal" evidence="5">
    <location>
        <begin position="4"/>
        <end position="83"/>
    </location>
</feature>
<reference evidence="7" key="1">
    <citation type="journal article" date="2023" name="bioRxiv">
        <title>Improved chromosome-level genome assembly for marigold (Tagetes erecta).</title>
        <authorList>
            <person name="Jiang F."/>
            <person name="Yuan L."/>
            <person name="Wang S."/>
            <person name="Wang H."/>
            <person name="Xu D."/>
            <person name="Wang A."/>
            <person name="Fan W."/>
        </authorList>
    </citation>
    <scope>NUCLEOTIDE SEQUENCE</scope>
    <source>
        <strain evidence="7">WSJ</strain>
        <tissue evidence="7">Leaf</tissue>
    </source>
</reference>
<keyword evidence="8" id="KW-1185">Reference proteome</keyword>
<comment type="catalytic activity">
    <reaction evidence="3">
        <text>RX + glutathione = an S-substituted glutathione + a halide anion + H(+)</text>
        <dbReference type="Rhea" id="RHEA:16437"/>
        <dbReference type="ChEBI" id="CHEBI:15378"/>
        <dbReference type="ChEBI" id="CHEBI:16042"/>
        <dbReference type="ChEBI" id="CHEBI:17792"/>
        <dbReference type="ChEBI" id="CHEBI:57925"/>
        <dbReference type="ChEBI" id="CHEBI:90779"/>
        <dbReference type="EC" id="2.5.1.18"/>
    </reaction>
</comment>
<dbReference type="InterPro" id="IPR004045">
    <property type="entry name" value="Glutathione_S-Trfase_N"/>
</dbReference>
<dbReference type="Gene3D" id="1.20.1050.10">
    <property type="match status" value="1"/>
</dbReference>
<feature type="domain" description="GST C-terminal" evidence="6">
    <location>
        <begin position="88"/>
        <end position="215"/>
    </location>
</feature>
<dbReference type="InterPro" id="IPR010987">
    <property type="entry name" value="Glutathione-S-Trfase_C-like"/>
</dbReference>
<accession>A0AAD8L134</accession>
<dbReference type="InterPro" id="IPR045074">
    <property type="entry name" value="GST_C_Tau"/>
</dbReference>
<dbReference type="EMBL" id="JAUHHV010000002">
    <property type="protein sequence ID" value="KAK1432279.1"/>
    <property type="molecule type" value="Genomic_DNA"/>
</dbReference>
<dbReference type="SFLD" id="SFLDS00019">
    <property type="entry name" value="Glutathione_Transferase_(cytos"/>
    <property type="match status" value="1"/>
</dbReference>
<dbReference type="CDD" id="cd03185">
    <property type="entry name" value="GST_C_Tau"/>
    <property type="match status" value="1"/>
</dbReference>
<dbReference type="SFLD" id="SFLDG00358">
    <property type="entry name" value="Main_(cytGST)"/>
    <property type="match status" value="1"/>
</dbReference>
<name>A0AAD8L134_TARER</name>
<gene>
    <name evidence="7" type="ORF">QVD17_09174</name>
</gene>
<dbReference type="Pfam" id="PF02798">
    <property type="entry name" value="GST_N"/>
    <property type="match status" value="1"/>
</dbReference>
<evidence type="ECO:0000256" key="4">
    <source>
        <dbReference type="RuleBase" id="RU003494"/>
    </source>
</evidence>
<dbReference type="Proteomes" id="UP001229421">
    <property type="component" value="Unassembled WGS sequence"/>
</dbReference>
<dbReference type="InterPro" id="IPR004046">
    <property type="entry name" value="GST_C"/>
</dbReference>
<sequence>MTQDKVKLFGVWQSPFVLRVKCALKLKGVEYEYVEDDLLNKSSMLLQYNLVYKKVPVLVHNGKPIVESLVILEYIDEVWKNHSLLPEDPLEKARSRFWAKFVDDKFVPVISKMLRVTPAHKENVAKDAREILKTLESCLNPDVQFSEGNKLTYMDIAIVWVGYYAQILEKILDVKLLDDDNSPLLNKWFKDVFDHEVIRECLPPFDKLVAHYTNFHEQHMTVDD</sequence>